<dbReference type="GO" id="GO:0098797">
    <property type="term" value="C:plasma membrane protein complex"/>
    <property type="evidence" value="ECO:0007669"/>
    <property type="project" value="TreeGrafter"/>
</dbReference>
<keyword evidence="6 7" id="KW-0472">Membrane</keyword>
<evidence type="ECO:0000259" key="9">
    <source>
        <dbReference type="Pfam" id="PF12704"/>
    </source>
</evidence>
<reference evidence="10" key="1">
    <citation type="journal article" date="2014" name="Int. J. Syst. Evol. Microbiol.">
        <title>Complete genome sequence of Corynebacterium casei LMG S-19264T (=DSM 44701T), isolated from a smear-ripened cheese.</title>
        <authorList>
            <consortium name="US DOE Joint Genome Institute (JGI-PGF)"/>
            <person name="Walter F."/>
            <person name="Albersmeier A."/>
            <person name="Kalinowski J."/>
            <person name="Ruckert C."/>
        </authorList>
    </citation>
    <scope>NUCLEOTIDE SEQUENCE</scope>
    <source>
        <strain evidence="10">CCM 8711</strain>
    </source>
</reference>
<comment type="caution">
    <text evidence="10">The sequence shown here is derived from an EMBL/GenBank/DDBJ whole genome shotgun (WGS) entry which is preliminary data.</text>
</comment>
<keyword evidence="3" id="KW-1003">Cell membrane</keyword>
<dbReference type="InterPro" id="IPR051447">
    <property type="entry name" value="Lipoprotein-release_system"/>
</dbReference>
<accession>A0A917J8T5</accession>
<dbReference type="InterPro" id="IPR025857">
    <property type="entry name" value="MacB_PCD"/>
</dbReference>
<dbReference type="PANTHER" id="PTHR30489:SF0">
    <property type="entry name" value="LIPOPROTEIN-RELEASING SYSTEM TRANSMEMBRANE PROTEIN LOLE"/>
    <property type="match status" value="1"/>
</dbReference>
<dbReference type="Pfam" id="PF12704">
    <property type="entry name" value="MacB_PCD"/>
    <property type="match status" value="1"/>
</dbReference>
<dbReference type="GO" id="GO:0044874">
    <property type="term" value="P:lipoprotein localization to outer membrane"/>
    <property type="evidence" value="ECO:0007669"/>
    <property type="project" value="TreeGrafter"/>
</dbReference>
<keyword evidence="5 7" id="KW-1133">Transmembrane helix</keyword>
<keyword evidence="4 7" id="KW-0812">Transmembrane</keyword>
<evidence type="ECO:0000256" key="3">
    <source>
        <dbReference type="ARBA" id="ARBA00022475"/>
    </source>
</evidence>
<evidence type="ECO:0000256" key="7">
    <source>
        <dbReference type="SAM" id="Phobius"/>
    </source>
</evidence>
<comment type="subcellular location">
    <subcellularLocation>
        <location evidence="1">Cell membrane</location>
        <topology evidence="1">Multi-pass membrane protein</topology>
    </subcellularLocation>
</comment>
<comment type="similarity">
    <text evidence="2">Belongs to the ABC-4 integral membrane protein family. LolC/E subfamily.</text>
</comment>
<organism evidence="10 11">
    <name type="scientific">Mucilaginibacter galii</name>
    <dbReference type="NCBI Taxonomy" id="2005073"/>
    <lineage>
        <taxon>Bacteria</taxon>
        <taxon>Pseudomonadati</taxon>
        <taxon>Bacteroidota</taxon>
        <taxon>Sphingobacteriia</taxon>
        <taxon>Sphingobacteriales</taxon>
        <taxon>Sphingobacteriaceae</taxon>
        <taxon>Mucilaginibacter</taxon>
    </lineage>
</organism>
<dbReference type="Proteomes" id="UP000662074">
    <property type="component" value="Unassembled WGS sequence"/>
</dbReference>
<dbReference type="PANTHER" id="PTHR30489">
    <property type="entry name" value="LIPOPROTEIN-RELEASING SYSTEM TRANSMEMBRANE PROTEIN LOLE"/>
    <property type="match status" value="1"/>
</dbReference>
<feature type="transmembrane region" description="Helical" evidence="7">
    <location>
        <begin position="47"/>
        <end position="70"/>
    </location>
</feature>
<feature type="domain" description="MacB-like periplasmic core" evidence="9">
    <location>
        <begin position="51"/>
        <end position="268"/>
    </location>
</feature>
<evidence type="ECO:0000256" key="4">
    <source>
        <dbReference type="ARBA" id="ARBA00022692"/>
    </source>
</evidence>
<feature type="transmembrane region" description="Helical" evidence="7">
    <location>
        <begin position="299"/>
        <end position="322"/>
    </location>
</feature>
<protein>
    <submittedName>
        <fullName evidence="10">Permease</fullName>
    </submittedName>
</protein>
<proteinExistence type="inferred from homology"/>
<evidence type="ECO:0000313" key="10">
    <source>
        <dbReference type="EMBL" id="GGI50611.1"/>
    </source>
</evidence>
<feature type="transmembrane region" description="Helical" evidence="7">
    <location>
        <begin position="343"/>
        <end position="369"/>
    </location>
</feature>
<dbReference type="AlphaFoldDB" id="A0A917J8T5"/>
<gene>
    <name evidence="10" type="ORF">GCM10011425_18230</name>
</gene>
<dbReference type="EMBL" id="BMDO01000004">
    <property type="protein sequence ID" value="GGI50611.1"/>
    <property type="molecule type" value="Genomic_DNA"/>
</dbReference>
<keyword evidence="11" id="KW-1185">Reference proteome</keyword>
<dbReference type="Pfam" id="PF02687">
    <property type="entry name" value="FtsX"/>
    <property type="match status" value="1"/>
</dbReference>
<feature type="domain" description="ABC3 transporter permease C-terminal" evidence="8">
    <location>
        <begin position="299"/>
        <end position="424"/>
    </location>
</feature>
<evidence type="ECO:0000313" key="11">
    <source>
        <dbReference type="Proteomes" id="UP000662074"/>
    </source>
</evidence>
<sequence>MQDTARSKHSARNLHICESTKKLFALNFSSFIASRLTFQSKRTFSKLIVRIAIVGIMLGLGVMILSIAIVKGFKKEIREKVRGFAGDIQITKFDNNFSYENSPFMVDSAFIKKAHAQPLIKKVMPYATKPAIIKANGEIEGVVLKGVDKSYDWGIFKSTMESGKVINFADSVAAQKQIMISSYTAARLNLKVGDDFLMYFIQEPMRTRKFSIVGIFNVGVEDVDKTFVIGNLSIIQRLNDWTYREAGGFEVQVTDFDELKSANDQLNKVLPTYLRSYTVDETYPTIFEWLKLLDVNTQVMLVLMLIVAVINMISALLIMILERTSMIGMLKALGASNWSIQSIFLYNSAYLIGMGLLLGNLFGLGFSWFQHTTHFFKLDQASYYMKFVPIELSFSDVALLNLGTLIICLLVLLLPSMLVSKISPVRAIRFK</sequence>
<evidence type="ECO:0000256" key="5">
    <source>
        <dbReference type="ARBA" id="ARBA00022989"/>
    </source>
</evidence>
<dbReference type="InterPro" id="IPR003838">
    <property type="entry name" value="ABC3_permease_C"/>
</dbReference>
<evidence type="ECO:0000256" key="2">
    <source>
        <dbReference type="ARBA" id="ARBA00005236"/>
    </source>
</evidence>
<evidence type="ECO:0000256" key="6">
    <source>
        <dbReference type="ARBA" id="ARBA00023136"/>
    </source>
</evidence>
<reference evidence="10" key="2">
    <citation type="submission" date="2020-09" db="EMBL/GenBank/DDBJ databases">
        <authorList>
            <person name="Sun Q."/>
            <person name="Sedlacek I."/>
        </authorList>
    </citation>
    <scope>NUCLEOTIDE SEQUENCE</scope>
    <source>
        <strain evidence="10">CCM 8711</strain>
    </source>
</reference>
<evidence type="ECO:0000256" key="1">
    <source>
        <dbReference type="ARBA" id="ARBA00004651"/>
    </source>
</evidence>
<name>A0A917J8T5_9SPHI</name>
<evidence type="ECO:0000259" key="8">
    <source>
        <dbReference type="Pfam" id="PF02687"/>
    </source>
</evidence>
<feature type="transmembrane region" description="Helical" evidence="7">
    <location>
        <begin position="397"/>
        <end position="419"/>
    </location>
</feature>